<comment type="caution">
    <text evidence="2">The sequence shown here is derived from an EMBL/GenBank/DDBJ whole genome shotgun (WGS) entry which is preliminary data.</text>
</comment>
<sequence>MNPITKIWRRKMKKRLVVYPAIFDDSENKKGVYSVEFPDVPDALTYGNSLAEALDRAPEALGLSLYELENLPDPSDINDIRKKNPQAIVNLVSVDLEKIRLTVKVPYVRKNTTLPADIAQQAEERNINFSETLLEGLKQKLKP</sequence>
<evidence type="ECO:0000259" key="1">
    <source>
        <dbReference type="Pfam" id="PF15919"/>
    </source>
</evidence>
<evidence type="ECO:0000313" key="3">
    <source>
        <dbReference type="Proteomes" id="UP000051248"/>
    </source>
</evidence>
<dbReference type="InterPro" id="IPR031807">
    <property type="entry name" value="HicB-like"/>
</dbReference>
<name>A0A0R1KJL3_9LACO</name>
<organism evidence="2 3">
    <name type="scientific">Companilactobacillus nodensis DSM 19682 = JCM 14932 = NBRC 107160</name>
    <dbReference type="NCBI Taxonomy" id="1423775"/>
    <lineage>
        <taxon>Bacteria</taxon>
        <taxon>Bacillati</taxon>
        <taxon>Bacillota</taxon>
        <taxon>Bacilli</taxon>
        <taxon>Lactobacillales</taxon>
        <taxon>Lactobacillaceae</taxon>
        <taxon>Companilactobacillus</taxon>
    </lineage>
</organism>
<accession>A0A0R1KJL3</accession>
<dbReference type="Gene3D" id="3.30.160.250">
    <property type="match status" value="1"/>
</dbReference>
<protein>
    <recommendedName>
        <fullName evidence="1">HicB-like antitoxin of toxin-antitoxin system domain-containing protein</fullName>
    </recommendedName>
</protein>
<dbReference type="EMBL" id="AZDZ01000001">
    <property type="protein sequence ID" value="KRK81268.1"/>
    <property type="molecule type" value="Genomic_DNA"/>
</dbReference>
<dbReference type="Pfam" id="PF15919">
    <property type="entry name" value="HicB_lk_antitox"/>
    <property type="match status" value="1"/>
</dbReference>
<evidence type="ECO:0000313" key="2">
    <source>
        <dbReference type="EMBL" id="KRK81268.1"/>
    </source>
</evidence>
<gene>
    <name evidence="2" type="ORF">FD03_GL000860</name>
</gene>
<dbReference type="SUPFAM" id="SSF143100">
    <property type="entry name" value="TTHA1013/TTHA0281-like"/>
    <property type="match status" value="1"/>
</dbReference>
<proteinExistence type="predicted"/>
<dbReference type="InterPro" id="IPR035069">
    <property type="entry name" value="TTHA1013/TTHA0281-like"/>
</dbReference>
<dbReference type="eggNOG" id="COG1598">
    <property type="taxonomic scope" value="Bacteria"/>
</dbReference>
<reference evidence="2 3" key="1">
    <citation type="journal article" date="2015" name="Genome Announc.">
        <title>Expanding the biotechnology potential of lactobacilli through comparative genomics of 213 strains and associated genera.</title>
        <authorList>
            <person name="Sun Z."/>
            <person name="Harris H.M."/>
            <person name="McCann A."/>
            <person name="Guo C."/>
            <person name="Argimon S."/>
            <person name="Zhang W."/>
            <person name="Yang X."/>
            <person name="Jeffery I.B."/>
            <person name="Cooney J.C."/>
            <person name="Kagawa T.F."/>
            <person name="Liu W."/>
            <person name="Song Y."/>
            <person name="Salvetti E."/>
            <person name="Wrobel A."/>
            <person name="Rasinkangas P."/>
            <person name="Parkhill J."/>
            <person name="Rea M.C."/>
            <person name="O'Sullivan O."/>
            <person name="Ritari J."/>
            <person name="Douillard F.P."/>
            <person name="Paul Ross R."/>
            <person name="Yang R."/>
            <person name="Briner A.E."/>
            <person name="Felis G.E."/>
            <person name="de Vos W.M."/>
            <person name="Barrangou R."/>
            <person name="Klaenhammer T.R."/>
            <person name="Caufield P.W."/>
            <person name="Cui Y."/>
            <person name="Zhang H."/>
            <person name="O'Toole P.W."/>
        </authorList>
    </citation>
    <scope>NUCLEOTIDE SEQUENCE [LARGE SCALE GENOMIC DNA]</scope>
    <source>
        <strain evidence="2 3">DSM 19682</strain>
    </source>
</reference>
<feature type="domain" description="HicB-like antitoxin of toxin-antitoxin system" evidence="1">
    <location>
        <begin position="19"/>
        <end position="124"/>
    </location>
</feature>
<dbReference type="STRING" id="1423775.FD03_GL000860"/>
<keyword evidence="3" id="KW-1185">Reference proteome</keyword>
<dbReference type="Proteomes" id="UP000051248">
    <property type="component" value="Unassembled WGS sequence"/>
</dbReference>
<dbReference type="AlphaFoldDB" id="A0A0R1KJL3"/>
<dbReference type="PATRIC" id="fig|1423775.4.peg.883"/>